<dbReference type="AlphaFoldDB" id="A0A6J6S2R2"/>
<evidence type="ECO:0000313" key="3">
    <source>
        <dbReference type="EMBL" id="CAB4816722.1"/>
    </source>
</evidence>
<gene>
    <name evidence="2" type="ORF">UFOPK2731_00714</name>
    <name evidence="3" type="ORF">UFOPK3161_00264</name>
    <name evidence="1" type="ORF">UFOPK3962_00519</name>
    <name evidence="4" type="ORF">UFOPK4427_00112</name>
</gene>
<organism evidence="2">
    <name type="scientific">freshwater metagenome</name>
    <dbReference type="NCBI Taxonomy" id="449393"/>
    <lineage>
        <taxon>unclassified sequences</taxon>
        <taxon>metagenomes</taxon>
        <taxon>ecological metagenomes</taxon>
    </lineage>
</organism>
<reference evidence="2" key="1">
    <citation type="submission" date="2020-05" db="EMBL/GenBank/DDBJ databases">
        <authorList>
            <person name="Chiriac C."/>
            <person name="Salcher M."/>
            <person name="Ghai R."/>
            <person name="Kavagutti S V."/>
        </authorList>
    </citation>
    <scope>NUCLEOTIDE SEQUENCE</scope>
</reference>
<evidence type="ECO:0000313" key="4">
    <source>
        <dbReference type="EMBL" id="CAB5134973.1"/>
    </source>
</evidence>
<accession>A0A6J6S2R2</accession>
<name>A0A6J6S2R2_9ZZZZ</name>
<protein>
    <submittedName>
        <fullName evidence="2">Unannotated protein</fullName>
    </submittedName>
</protein>
<dbReference type="EMBL" id="CAFABC010000003">
    <property type="protein sequence ID" value="CAB4816722.1"/>
    <property type="molecule type" value="Genomic_DNA"/>
</dbReference>
<sequence>MIKKCLIAFAKEIAKYPLARHLRKEVERYKWWKEFRNSNSKEHLINVPLEPRILIVTSVGENLNALALDVVLAKALESRNAKVFILMCDGVLDACMNCEIQKFQSLSEFQEEGSASLCKGCIRTGKIFTESAKIEVLYLSRYVDNSKDEVNIQDIESANAGTFRFLAIGSKANAEFEAVLPKFVKGANKARNAIETCIAQEKIDIVVAHHGIYVPQGSAVSAAHNLGKRVVTWSQSYRRGTYLFSHDDTPHKMQIEEKYDSKTLNDSEKDKVLTYLKSRDAGTNDWIRFGIVDNSTTELPLSIKQVSTALLLTNVNWDAQVHFGASIFLNMEEWMLETIDWFQSRPRLQLIVRIHPAEITGTVPTRDPMAAAIRRRFPNLASNIIIIPPNSNVSTYSLFPKADLGLIFGTKTGVELTASGIPTIVAGEAWIKNKGLTLDPKSKLEYFDLLSHFEAGEIFEGPDIDEALAYAYHYFFRRMIPVSSIKPIPFFPYARPIYNPNWEKTDPGLVNIIDGIIFGREFEF</sequence>
<dbReference type="EMBL" id="CAEZYO010000016">
    <property type="protein sequence ID" value="CAB4729280.1"/>
    <property type="molecule type" value="Genomic_DNA"/>
</dbReference>
<evidence type="ECO:0000313" key="2">
    <source>
        <dbReference type="EMBL" id="CAB4729280.1"/>
    </source>
</evidence>
<dbReference type="EMBL" id="CAFBRY010000002">
    <property type="protein sequence ID" value="CAB5134973.1"/>
    <property type="molecule type" value="Genomic_DNA"/>
</dbReference>
<proteinExistence type="predicted"/>
<evidence type="ECO:0000313" key="1">
    <source>
        <dbReference type="EMBL" id="CAB4335068.1"/>
    </source>
</evidence>
<dbReference type="EMBL" id="CAESAH010000009">
    <property type="protein sequence ID" value="CAB4335068.1"/>
    <property type="molecule type" value="Genomic_DNA"/>
</dbReference>